<protein>
    <recommendedName>
        <fullName evidence="4">SD-repeat containing protein B domain-containing protein</fullName>
    </recommendedName>
</protein>
<proteinExistence type="predicted"/>
<dbReference type="EMBL" id="VSRL01000083">
    <property type="protein sequence ID" value="NKE59428.1"/>
    <property type="molecule type" value="Genomic_DNA"/>
</dbReference>
<name>A0ABX1FLK7_9PSEU</name>
<dbReference type="RefSeq" id="WP_167976085.1">
    <property type="nucleotide sequence ID" value="NZ_VSRL01000083.1"/>
</dbReference>
<evidence type="ECO:0000313" key="3">
    <source>
        <dbReference type="Proteomes" id="UP001515943"/>
    </source>
</evidence>
<evidence type="ECO:0008006" key="4">
    <source>
        <dbReference type="Google" id="ProtNLM"/>
    </source>
</evidence>
<organism evidence="2 3">
    <name type="scientific">Lentzea indica</name>
    <dbReference type="NCBI Taxonomy" id="2604800"/>
    <lineage>
        <taxon>Bacteria</taxon>
        <taxon>Bacillati</taxon>
        <taxon>Actinomycetota</taxon>
        <taxon>Actinomycetes</taxon>
        <taxon>Pseudonocardiales</taxon>
        <taxon>Pseudonocardiaceae</taxon>
        <taxon>Lentzea</taxon>
    </lineage>
</organism>
<keyword evidence="3" id="KW-1185">Reference proteome</keyword>
<dbReference type="Proteomes" id="UP001515943">
    <property type="component" value="Unassembled WGS sequence"/>
</dbReference>
<sequence>MRALLLAVLVVITCTPVAFAQEGALVTVFWDRDGNGVRGEGEPAYKRPEIAIRDDAGFDAVVRGGEDGTYRLPHAGRWQVSHDEDPFVTTTPTVVQSDGQDVVFGIRGASICGTVWLDANTDGKVDEAESRIAGHRIAVEHYQWADREATTAPDGTYCLQDLPSGALTLQSGDRGGIDGTAWGYTAPDNPIIKTSSKFDWTSGRTRPVLIEPGAEITGYDSAFVQPKGMDVTARRVRIDNVRYDGVHVGIGSMSSANTR</sequence>
<comment type="caution">
    <text evidence="2">The sequence shown here is derived from an EMBL/GenBank/DDBJ whole genome shotgun (WGS) entry which is preliminary data.</text>
</comment>
<dbReference type="Gene3D" id="2.60.40.10">
    <property type="entry name" value="Immunoglobulins"/>
    <property type="match status" value="1"/>
</dbReference>
<gene>
    <name evidence="2" type="ORF">FXN61_22515</name>
</gene>
<evidence type="ECO:0000256" key="1">
    <source>
        <dbReference type="SAM" id="SignalP"/>
    </source>
</evidence>
<dbReference type="SUPFAM" id="SSF117074">
    <property type="entry name" value="Hypothetical protein PA1324"/>
    <property type="match status" value="1"/>
</dbReference>
<reference evidence="2 3" key="1">
    <citation type="submission" date="2019-08" db="EMBL/GenBank/DDBJ databases">
        <title>Lentzea from Indian Himalayas.</title>
        <authorList>
            <person name="Mandal S."/>
            <person name="Mallick Gupta A."/>
            <person name="Maiti P.K."/>
            <person name="Sarkar J."/>
            <person name="Mandal S."/>
        </authorList>
    </citation>
    <scope>NUCLEOTIDE SEQUENCE [LARGE SCALE GENOMIC DNA]</scope>
    <source>
        <strain evidence="2 3">PSKA42</strain>
    </source>
</reference>
<keyword evidence="1" id="KW-0732">Signal</keyword>
<dbReference type="InterPro" id="IPR013783">
    <property type="entry name" value="Ig-like_fold"/>
</dbReference>
<feature type="chain" id="PRO_5046443059" description="SD-repeat containing protein B domain-containing protein" evidence="1">
    <location>
        <begin position="21"/>
        <end position="259"/>
    </location>
</feature>
<evidence type="ECO:0000313" key="2">
    <source>
        <dbReference type="EMBL" id="NKE59428.1"/>
    </source>
</evidence>
<accession>A0ABX1FLK7</accession>
<feature type="signal peptide" evidence="1">
    <location>
        <begin position="1"/>
        <end position="20"/>
    </location>
</feature>